<dbReference type="InterPro" id="IPR002528">
    <property type="entry name" value="MATE_fam"/>
</dbReference>
<comment type="subcellular location">
    <subcellularLocation>
        <location evidence="1">Cell membrane</location>
        <topology evidence="1">Multi-pass membrane protein</topology>
    </subcellularLocation>
</comment>
<evidence type="ECO:0000256" key="4">
    <source>
        <dbReference type="ARBA" id="ARBA00022692"/>
    </source>
</evidence>
<dbReference type="InterPro" id="IPR047135">
    <property type="entry name" value="YsiQ"/>
</dbReference>
<keyword evidence="5 7" id="KW-1133">Transmembrane helix</keyword>
<dbReference type="InterPro" id="IPR048279">
    <property type="entry name" value="MdtK-like"/>
</dbReference>
<evidence type="ECO:0000256" key="6">
    <source>
        <dbReference type="ARBA" id="ARBA00023136"/>
    </source>
</evidence>
<dbReference type="AlphaFoldDB" id="L1QLG8"/>
<keyword evidence="3" id="KW-1003">Cell membrane</keyword>
<keyword evidence="9" id="KW-1185">Reference proteome</keyword>
<proteinExistence type="predicted"/>
<dbReference type="GO" id="GO:0015297">
    <property type="term" value="F:antiporter activity"/>
    <property type="evidence" value="ECO:0007669"/>
    <property type="project" value="InterPro"/>
</dbReference>
<keyword evidence="6 7" id="KW-0472">Membrane</keyword>
<dbReference type="GO" id="GO:0042910">
    <property type="term" value="F:xenobiotic transmembrane transporter activity"/>
    <property type="evidence" value="ECO:0007669"/>
    <property type="project" value="InterPro"/>
</dbReference>
<dbReference type="Proteomes" id="UP000010420">
    <property type="component" value="Unassembled WGS sequence"/>
</dbReference>
<dbReference type="PANTHER" id="PTHR42925">
    <property type="entry name" value="MULTIDRUG AND TOXIN EFFLUX PROTEIN MATE FAMILY"/>
    <property type="match status" value="1"/>
</dbReference>
<evidence type="ECO:0000256" key="3">
    <source>
        <dbReference type="ARBA" id="ARBA00022475"/>
    </source>
</evidence>
<dbReference type="NCBIfam" id="TIGR00797">
    <property type="entry name" value="matE"/>
    <property type="match status" value="1"/>
</dbReference>
<dbReference type="Pfam" id="PF01554">
    <property type="entry name" value="MatE"/>
    <property type="match status" value="2"/>
</dbReference>
<dbReference type="HOGENOM" id="CLU_012893_5_1_9"/>
<dbReference type="PANTHER" id="PTHR42925:SF2">
    <property type="entry name" value="NA+ DRIVEN MULTIDRUG EFFLUX PUMP"/>
    <property type="match status" value="1"/>
</dbReference>
<feature type="transmembrane region" description="Helical" evidence="7">
    <location>
        <begin position="130"/>
        <end position="150"/>
    </location>
</feature>
<comment type="caution">
    <text evidence="8">The sequence shown here is derived from an EMBL/GenBank/DDBJ whole genome shotgun (WGS) entry which is preliminary data.</text>
</comment>
<organism evidence="8 9">
    <name type="scientific">Clostridium celatum DSM 1785</name>
    <dbReference type="NCBI Taxonomy" id="545697"/>
    <lineage>
        <taxon>Bacteria</taxon>
        <taxon>Bacillati</taxon>
        <taxon>Bacillota</taxon>
        <taxon>Clostridia</taxon>
        <taxon>Eubacteriales</taxon>
        <taxon>Clostridiaceae</taxon>
        <taxon>Clostridium</taxon>
    </lineage>
</organism>
<evidence type="ECO:0000313" key="9">
    <source>
        <dbReference type="Proteomes" id="UP000010420"/>
    </source>
</evidence>
<dbReference type="EMBL" id="AMEZ01000024">
    <property type="protein sequence ID" value="EKY28417.1"/>
    <property type="molecule type" value="Genomic_DNA"/>
</dbReference>
<evidence type="ECO:0000256" key="2">
    <source>
        <dbReference type="ARBA" id="ARBA00022448"/>
    </source>
</evidence>
<protein>
    <submittedName>
        <fullName evidence="8">MATE efflux family protein</fullName>
    </submittedName>
</protein>
<feature type="transmembrane region" description="Helical" evidence="7">
    <location>
        <begin position="162"/>
        <end position="182"/>
    </location>
</feature>
<feature type="transmembrane region" description="Helical" evidence="7">
    <location>
        <begin position="248"/>
        <end position="265"/>
    </location>
</feature>
<feature type="transmembrane region" description="Helical" evidence="7">
    <location>
        <begin position="319"/>
        <end position="341"/>
    </location>
</feature>
<accession>L1QLG8</accession>
<dbReference type="STRING" id="545697.HMPREF0216_00768"/>
<gene>
    <name evidence="8" type="ORF">HMPREF0216_00768</name>
</gene>
<reference evidence="8 9" key="1">
    <citation type="submission" date="2012-05" db="EMBL/GenBank/DDBJ databases">
        <authorList>
            <person name="Weinstock G."/>
            <person name="Sodergren E."/>
            <person name="Lobos E.A."/>
            <person name="Fulton L."/>
            <person name="Fulton R."/>
            <person name="Courtney L."/>
            <person name="Fronick C."/>
            <person name="O'Laughlin M."/>
            <person name="Godfrey J."/>
            <person name="Wilson R.M."/>
            <person name="Miner T."/>
            <person name="Farmer C."/>
            <person name="Delehaunty K."/>
            <person name="Cordes M."/>
            <person name="Minx P."/>
            <person name="Tomlinson C."/>
            <person name="Chen J."/>
            <person name="Wollam A."/>
            <person name="Pepin K.H."/>
            <person name="Bhonagiri V."/>
            <person name="Zhang X."/>
            <person name="Suruliraj S."/>
            <person name="Warren W."/>
            <person name="Mitreva M."/>
            <person name="Mardis E.R."/>
            <person name="Wilson R.K."/>
        </authorList>
    </citation>
    <scope>NUCLEOTIDE SEQUENCE [LARGE SCALE GENOMIC DNA]</scope>
    <source>
        <strain evidence="8 9">DSM 1785</strain>
    </source>
</reference>
<keyword evidence="4 7" id="KW-0812">Transmembrane</keyword>
<dbReference type="GO" id="GO:0005886">
    <property type="term" value="C:plasma membrane"/>
    <property type="evidence" value="ECO:0007669"/>
    <property type="project" value="UniProtKB-SubCell"/>
</dbReference>
<evidence type="ECO:0000256" key="1">
    <source>
        <dbReference type="ARBA" id="ARBA00004651"/>
    </source>
</evidence>
<keyword evidence="2" id="KW-0813">Transport</keyword>
<feature type="transmembrane region" description="Helical" evidence="7">
    <location>
        <begin position="392"/>
        <end position="420"/>
    </location>
</feature>
<dbReference type="RefSeq" id="WP_005211196.1">
    <property type="nucleotide sequence ID" value="NZ_KB291616.1"/>
</dbReference>
<evidence type="ECO:0000313" key="8">
    <source>
        <dbReference type="EMBL" id="EKY28417.1"/>
    </source>
</evidence>
<dbReference type="eggNOG" id="COG0534">
    <property type="taxonomic scope" value="Bacteria"/>
</dbReference>
<sequence length="453" mass="49805">MKVDKVFYRKLTTLIFPIAFQNFMMAAVSASDALMLGVLNQDSLSAVSLAGQVQFVLNLFLAALTIGTTVLVAQYWGKKDKVVVEKVFAIVMKISIIISVIFFIVTTFATKYVMRIFTADSILIENGIKYLRIVGISYFLTGISQIYLCIMKNTGYALKSTVISSFSMILNIILNIIFIFGVGNIPVMGISGAAIATVVSRVIELVWVVIESFKQDRIRIRKSYIINVDKILKTDFWTYTMPILGNELVWGVGFTMYSVIMGHLGSDAVAANSIANIMKNLIDCVCIGIGGASGIIVGNELGKGELEKAKYYGDSLCKLSVVGGIISGLILLIISPIILAYSNLNIEAHEYLKGMLIMCSYYLIGKSINSTVIAGVFCAGGDSKFGLKCDTVTMWAITVPLGIIAALYLKLPVLVVYFIINLDEIIKLPAVYYNYKKYNWVKDLTRITITKCT</sequence>
<dbReference type="PATRIC" id="fig|545697.3.peg.755"/>
<feature type="transmembrane region" description="Helical" evidence="7">
    <location>
        <begin position="54"/>
        <end position="76"/>
    </location>
</feature>
<name>L1QLG8_9CLOT</name>
<dbReference type="PIRSF" id="PIRSF006603">
    <property type="entry name" value="DinF"/>
    <property type="match status" value="1"/>
</dbReference>
<feature type="transmembrane region" description="Helical" evidence="7">
    <location>
        <begin position="88"/>
        <end position="110"/>
    </location>
</feature>
<feature type="transmembrane region" description="Helical" evidence="7">
    <location>
        <begin position="361"/>
        <end position="380"/>
    </location>
</feature>
<feature type="transmembrane region" description="Helical" evidence="7">
    <location>
        <begin position="188"/>
        <end position="210"/>
    </location>
</feature>
<evidence type="ECO:0000256" key="5">
    <source>
        <dbReference type="ARBA" id="ARBA00022989"/>
    </source>
</evidence>
<evidence type="ECO:0000256" key="7">
    <source>
        <dbReference type="SAM" id="Phobius"/>
    </source>
</evidence>